<dbReference type="Gene3D" id="3.40.50.2000">
    <property type="entry name" value="Glycogen Phosphorylase B"/>
    <property type="match status" value="1"/>
</dbReference>
<dbReference type="GO" id="GO:0016740">
    <property type="term" value="F:transferase activity"/>
    <property type="evidence" value="ECO:0007669"/>
    <property type="project" value="UniProtKB-KW"/>
</dbReference>
<keyword evidence="2" id="KW-1185">Reference proteome</keyword>
<protein>
    <submittedName>
        <fullName evidence="1">Glycosyltransferase involved in cell wall bisynthesis</fullName>
    </submittedName>
</protein>
<evidence type="ECO:0000313" key="2">
    <source>
        <dbReference type="Proteomes" id="UP000199569"/>
    </source>
</evidence>
<dbReference type="Pfam" id="PF13692">
    <property type="entry name" value="Glyco_trans_1_4"/>
    <property type="match status" value="1"/>
</dbReference>
<accession>A0A1G5EGP2</accession>
<evidence type="ECO:0000313" key="1">
    <source>
        <dbReference type="EMBL" id="SCY25931.1"/>
    </source>
</evidence>
<dbReference type="Proteomes" id="UP000199569">
    <property type="component" value="Unassembled WGS sequence"/>
</dbReference>
<gene>
    <name evidence="1" type="ORF">SAMN02927923_00982</name>
</gene>
<name>A0A1G5EGP2_9HYPH</name>
<reference evidence="1 2" key="1">
    <citation type="submission" date="2016-10" db="EMBL/GenBank/DDBJ databases">
        <authorList>
            <person name="de Groot N.N."/>
        </authorList>
    </citation>
    <scope>NUCLEOTIDE SEQUENCE [LARGE SCALE GENOMIC DNA]</scope>
    <source>
        <strain evidence="1 2">CGMCC 1.7666</strain>
    </source>
</reference>
<dbReference type="EMBL" id="FMVJ01000003">
    <property type="protein sequence ID" value="SCY25931.1"/>
    <property type="molecule type" value="Genomic_DNA"/>
</dbReference>
<organism evidence="1 2">
    <name type="scientific">Microvirga guangxiensis</name>
    <dbReference type="NCBI Taxonomy" id="549386"/>
    <lineage>
        <taxon>Bacteria</taxon>
        <taxon>Pseudomonadati</taxon>
        <taxon>Pseudomonadota</taxon>
        <taxon>Alphaproteobacteria</taxon>
        <taxon>Hyphomicrobiales</taxon>
        <taxon>Methylobacteriaceae</taxon>
        <taxon>Microvirga</taxon>
    </lineage>
</organism>
<sequence length="406" mass="45782">MHERLMTQPHALRTPSKATSQKPLLICFSHLRWDFVWQRPQHLLSRAAKHYDVLIIEEPIFKADIQPHMDVSSRPQGVTIAVPMLPEGLSHEDVIAEQHDLIEGLIGRESNGSRVFWYYTPMAMAFTSDFECELCIYDNMDELSLFRGASQQLLDLENALFSRCDLVFTGGMSLYEAKKSRHRSVHGFPSSIDFNHFSQARSIRQDPLDQAHIPHPRLGFFGVVDERMDIDLLAEVADLRPDWQFVMIGPVVKIDPATLPQRPNIHWLGGKDYKELPHYLSGWDVGFMNFALNEATKFISPTKTPEFLAAGVPVVSTAITDVVKPYGEKGLVEIARNAEEVVAKVEMMLARPKDAWLAKVDRHLAQGSWDKTWGAMHKLMLDVTGDTASERPAAASLPLYATTPAE</sequence>
<dbReference type="AlphaFoldDB" id="A0A1G5EGP2"/>
<dbReference type="STRING" id="549386.SAMN02927923_00982"/>
<proteinExistence type="predicted"/>
<dbReference type="SUPFAM" id="SSF53756">
    <property type="entry name" value="UDP-Glycosyltransferase/glycogen phosphorylase"/>
    <property type="match status" value="1"/>
</dbReference>
<dbReference type="OrthoDB" id="9769600at2"/>
<keyword evidence="1" id="KW-0808">Transferase</keyword>